<evidence type="ECO:0000313" key="1">
    <source>
        <dbReference type="EMBL" id="SLM24887.1"/>
    </source>
</evidence>
<reference evidence="2" key="1">
    <citation type="submission" date="2016-10" db="EMBL/GenBank/DDBJ databases">
        <authorList>
            <person name="Varghese N."/>
        </authorList>
    </citation>
    <scope>NUCLEOTIDE SEQUENCE [LARGE SCALE GENOMIC DNA]</scope>
    <source>
        <strain evidence="2">92MFCol6.1</strain>
    </source>
</reference>
<dbReference type="Proteomes" id="UP000191133">
    <property type="component" value="Unassembled WGS sequence"/>
</dbReference>
<gene>
    <name evidence="1" type="ORF">SAMN04488690_2615</name>
</gene>
<dbReference type="RefSeq" id="WP_080149756.1">
    <property type="nucleotide sequence ID" value="NZ_FWEU01000003.1"/>
</dbReference>
<dbReference type="EMBL" id="FWEU01000003">
    <property type="protein sequence ID" value="SLM24887.1"/>
    <property type="molecule type" value="Genomic_DNA"/>
</dbReference>
<accession>A0A1W1GZW5</accession>
<organism evidence="1 2">
    <name type="scientific">Stenotrophomonas indicatrix</name>
    <dbReference type="NCBI Taxonomy" id="2045451"/>
    <lineage>
        <taxon>Bacteria</taxon>
        <taxon>Pseudomonadati</taxon>
        <taxon>Pseudomonadota</taxon>
        <taxon>Gammaproteobacteria</taxon>
        <taxon>Lysobacterales</taxon>
        <taxon>Lysobacteraceae</taxon>
        <taxon>Stenotrophomonas</taxon>
    </lineage>
</organism>
<dbReference type="AlphaFoldDB" id="A0A1W1GZW5"/>
<sequence length="393" mass="43373">MSDYPEQDAIGSQAGSEEFIRMRLAGGRFDTHLVPFDVLSDLAAYRELVVDLARVLFKRSHPNRRKVPRGFTDSFQLGIESLTPGNSVTLASRTFSNEAYAPLEDQPSFPFPAHTEFVAAREMIFEVIACANSGLPLPEDFPRNLASKFNRFGRNFRQSEFLELSEGGRTPVRYGGETRKAIVLEVGNSYEGHVEGDFRFDGGRCTEGLIHLIADDAATIDLVVSNRDEWSYLNSKVGQTARITGLGLFDRQDRLLKITEYEEIPFGPSEPIASTAARLREIEDTPAGWYSDGNPAPASSAVASMRTLLEAMESSGIPRPYIYPLPEGGIVAEWSWGGWEISATVEPGSDAAEFLAVNIDGPGEVEDLIYFNAEDLAATALRVWSQVNMEESR</sequence>
<proteinExistence type="predicted"/>
<evidence type="ECO:0000313" key="2">
    <source>
        <dbReference type="Proteomes" id="UP000191133"/>
    </source>
</evidence>
<name>A0A1W1GZW5_9GAMM</name>
<protein>
    <submittedName>
        <fullName evidence="1">Uncharacterized protein</fullName>
    </submittedName>
</protein>